<proteinExistence type="predicted"/>
<reference evidence="1 2" key="1">
    <citation type="journal article" date="2020" name="Nat. Food">
        <title>A phased Vanilla planifolia genome enables genetic improvement of flavour and production.</title>
        <authorList>
            <person name="Hasing T."/>
            <person name="Tang H."/>
            <person name="Brym M."/>
            <person name="Khazi F."/>
            <person name="Huang T."/>
            <person name="Chambers A.H."/>
        </authorList>
    </citation>
    <scope>NUCLEOTIDE SEQUENCE [LARGE SCALE GENOMIC DNA]</scope>
    <source>
        <tissue evidence="1">Leaf</tissue>
    </source>
</reference>
<dbReference type="OrthoDB" id="1083359at2759"/>
<organism evidence="1 2">
    <name type="scientific">Vanilla planifolia</name>
    <name type="common">Vanilla</name>
    <dbReference type="NCBI Taxonomy" id="51239"/>
    <lineage>
        <taxon>Eukaryota</taxon>
        <taxon>Viridiplantae</taxon>
        <taxon>Streptophyta</taxon>
        <taxon>Embryophyta</taxon>
        <taxon>Tracheophyta</taxon>
        <taxon>Spermatophyta</taxon>
        <taxon>Magnoliopsida</taxon>
        <taxon>Liliopsida</taxon>
        <taxon>Asparagales</taxon>
        <taxon>Orchidaceae</taxon>
        <taxon>Vanilloideae</taxon>
        <taxon>Vanilleae</taxon>
        <taxon>Vanilla</taxon>
    </lineage>
</organism>
<dbReference type="Proteomes" id="UP000636800">
    <property type="component" value="Chromosome 1"/>
</dbReference>
<keyword evidence="2" id="KW-1185">Reference proteome</keyword>
<evidence type="ECO:0000313" key="1">
    <source>
        <dbReference type="EMBL" id="KAG0499767.1"/>
    </source>
</evidence>
<accession>A0A835S933</accession>
<name>A0A835S933_VANPL</name>
<dbReference type="EMBL" id="JADCNL010000001">
    <property type="protein sequence ID" value="KAG0499767.1"/>
    <property type="molecule type" value="Genomic_DNA"/>
</dbReference>
<comment type="caution">
    <text evidence="1">The sequence shown here is derived from an EMBL/GenBank/DDBJ whole genome shotgun (WGS) entry which is preliminary data.</text>
</comment>
<dbReference type="AlphaFoldDB" id="A0A835S933"/>
<dbReference type="PANTHER" id="PTHR31509">
    <property type="entry name" value="BPS1-LIKE PROTEIN"/>
    <property type="match status" value="1"/>
</dbReference>
<gene>
    <name evidence="1" type="ORF">HPP92_004458</name>
</gene>
<evidence type="ECO:0000313" key="2">
    <source>
        <dbReference type="Proteomes" id="UP000636800"/>
    </source>
</evidence>
<protein>
    <submittedName>
        <fullName evidence="1">Uncharacterized protein</fullName>
    </submittedName>
</protein>
<sequence length="308" mass="35010">MGKSFFCRRILSKDLDDFLHSLLGSLDRLDASLCRGSVSLRWFVEVMNFLEGMQIELLSLLKKYKPPGGRAQETYLKQYMWDTVALLDFWNLLKLAISRFDRRRLMVDILIQKQKHAIIPKTIEFNISSIESKSNLLVRMMVEAIKLGNRFPAKGRNKNDETITVTLLAAKSTMVVITTLLISTMASPVSIELGACDLPLLFPQLNQLVEKLSTLARSFQERISGALKGSGSVLVEQEKVQKAMMEIGTQVEEGEVDEKTFLRSMELLRIASIELREGTEKFDAALDKVFDVVMRSRNEMLALLRDWA</sequence>